<dbReference type="EnsemblMetazoa" id="GPAI010846-RA">
    <property type="protein sequence ID" value="GPAI010846-PA"/>
    <property type="gene ID" value="GPAI010846"/>
</dbReference>
<keyword evidence="2" id="KW-1185">Reference proteome</keyword>
<name>A0A1A9ZCX1_GLOPL</name>
<reference evidence="2" key="1">
    <citation type="submission" date="2014-03" db="EMBL/GenBank/DDBJ databases">
        <authorList>
            <person name="Aksoy S."/>
            <person name="Warren W."/>
            <person name="Wilson R.K."/>
        </authorList>
    </citation>
    <scope>NUCLEOTIDE SEQUENCE [LARGE SCALE GENOMIC DNA]</scope>
    <source>
        <strain evidence="2">IAEA</strain>
    </source>
</reference>
<organism evidence="1 2">
    <name type="scientific">Glossina pallidipes</name>
    <name type="common">Tsetse fly</name>
    <dbReference type="NCBI Taxonomy" id="7398"/>
    <lineage>
        <taxon>Eukaryota</taxon>
        <taxon>Metazoa</taxon>
        <taxon>Ecdysozoa</taxon>
        <taxon>Arthropoda</taxon>
        <taxon>Hexapoda</taxon>
        <taxon>Insecta</taxon>
        <taxon>Pterygota</taxon>
        <taxon>Neoptera</taxon>
        <taxon>Endopterygota</taxon>
        <taxon>Diptera</taxon>
        <taxon>Brachycera</taxon>
        <taxon>Muscomorpha</taxon>
        <taxon>Hippoboscoidea</taxon>
        <taxon>Glossinidae</taxon>
        <taxon>Glossina</taxon>
    </lineage>
</organism>
<protein>
    <submittedName>
        <fullName evidence="1">Uncharacterized protein</fullName>
    </submittedName>
</protein>
<evidence type="ECO:0000313" key="1">
    <source>
        <dbReference type="EnsemblMetazoa" id="GPAI010846-PA"/>
    </source>
</evidence>
<dbReference type="Proteomes" id="UP000092445">
    <property type="component" value="Unassembled WGS sequence"/>
</dbReference>
<accession>A0A1A9ZCX1</accession>
<reference evidence="1" key="2">
    <citation type="submission" date="2020-05" db="UniProtKB">
        <authorList>
            <consortium name="EnsemblMetazoa"/>
        </authorList>
    </citation>
    <scope>IDENTIFICATION</scope>
    <source>
        <strain evidence="1">IAEA</strain>
    </source>
</reference>
<evidence type="ECO:0000313" key="2">
    <source>
        <dbReference type="Proteomes" id="UP000092445"/>
    </source>
</evidence>
<sequence length="107" mass="11834">MLLMVSLLEMRKAIYRSKNKQTAMLDDGANQTKQQKTKVHKLDLPACLPAAAAPAAANSSTDICLSTANLCDRSVRNFQFPENFRHDELKFSKPISRLANGCSTTAY</sequence>
<proteinExistence type="predicted"/>
<dbReference type="VEuPathDB" id="VectorBase:GPAI010846"/>
<dbReference type="AlphaFoldDB" id="A0A1A9ZCX1"/>